<feature type="transmembrane region" description="Helical" evidence="9">
    <location>
        <begin position="72"/>
        <end position="93"/>
    </location>
</feature>
<dbReference type="GO" id="GO:0015293">
    <property type="term" value="F:symporter activity"/>
    <property type="evidence" value="ECO:0007669"/>
    <property type="project" value="UniProtKB-KW"/>
</dbReference>
<organism evidence="10 11">
    <name type="scientific">Paracidobacterium acidisoli</name>
    <dbReference type="NCBI Taxonomy" id="2303751"/>
    <lineage>
        <taxon>Bacteria</taxon>
        <taxon>Pseudomonadati</taxon>
        <taxon>Acidobacteriota</taxon>
        <taxon>Terriglobia</taxon>
        <taxon>Terriglobales</taxon>
        <taxon>Acidobacteriaceae</taxon>
        <taxon>Paracidobacterium</taxon>
    </lineage>
</organism>
<keyword evidence="7 9" id="KW-1133">Transmembrane helix</keyword>
<keyword evidence="3" id="KW-0997">Cell inner membrane</keyword>
<reference evidence="10 11" key="1">
    <citation type="submission" date="2018-08" db="EMBL/GenBank/DDBJ databases">
        <title>Acidipila sp. 4G-K13, an acidobacterium isolated from forest soil.</title>
        <authorList>
            <person name="Gao Z.-H."/>
            <person name="Qiu L.-H."/>
        </authorList>
    </citation>
    <scope>NUCLEOTIDE SEQUENCE [LARGE SCALE GENOMIC DNA]</scope>
    <source>
        <strain evidence="10 11">4G-K13</strain>
    </source>
</reference>
<keyword evidence="5 9" id="KW-0812">Transmembrane</keyword>
<gene>
    <name evidence="10" type="ORF">D0Y96_07245</name>
</gene>
<dbReference type="Pfam" id="PF06379">
    <property type="entry name" value="RhaT"/>
    <property type="match status" value="1"/>
</dbReference>
<protein>
    <recommendedName>
        <fullName evidence="12">Rhamnose/proton symporter RhaT</fullName>
    </recommendedName>
</protein>
<feature type="transmembrane region" description="Helical" evidence="9">
    <location>
        <begin position="284"/>
        <end position="303"/>
    </location>
</feature>
<evidence type="ECO:0000256" key="5">
    <source>
        <dbReference type="ARBA" id="ARBA00022692"/>
    </source>
</evidence>
<feature type="transmembrane region" description="Helical" evidence="9">
    <location>
        <begin position="37"/>
        <end position="60"/>
    </location>
</feature>
<evidence type="ECO:0000256" key="7">
    <source>
        <dbReference type="ARBA" id="ARBA00022989"/>
    </source>
</evidence>
<evidence type="ECO:0000256" key="9">
    <source>
        <dbReference type="SAM" id="Phobius"/>
    </source>
</evidence>
<evidence type="ECO:0000256" key="1">
    <source>
        <dbReference type="ARBA" id="ARBA00022448"/>
    </source>
</evidence>
<feature type="transmembrane region" description="Helical" evidence="9">
    <location>
        <begin position="6"/>
        <end position="25"/>
    </location>
</feature>
<evidence type="ECO:0000256" key="4">
    <source>
        <dbReference type="ARBA" id="ARBA00022597"/>
    </source>
</evidence>
<feature type="transmembrane region" description="Helical" evidence="9">
    <location>
        <begin position="100"/>
        <end position="120"/>
    </location>
</feature>
<proteinExistence type="predicted"/>
<evidence type="ECO:0008006" key="12">
    <source>
        <dbReference type="Google" id="ProtNLM"/>
    </source>
</evidence>
<dbReference type="EMBL" id="QVQT01000002">
    <property type="protein sequence ID" value="RFU17891.1"/>
    <property type="molecule type" value="Genomic_DNA"/>
</dbReference>
<evidence type="ECO:0000256" key="2">
    <source>
        <dbReference type="ARBA" id="ARBA00022475"/>
    </source>
</evidence>
<evidence type="ECO:0000256" key="8">
    <source>
        <dbReference type="ARBA" id="ARBA00023136"/>
    </source>
</evidence>
<evidence type="ECO:0000313" key="10">
    <source>
        <dbReference type="EMBL" id="RFU17891.1"/>
    </source>
</evidence>
<dbReference type="GO" id="GO:0016020">
    <property type="term" value="C:membrane"/>
    <property type="evidence" value="ECO:0007669"/>
    <property type="project" value="InterPro"/>
</dbReference>
<evidence type="ECO:0000313" key="11">
    <source>
        <dbReference type="Proteomes" id="UP000264702"/>
    </source>
</evidence>
<keyword evidence="1" id="KW-0813">Transport</keyword>
<feature type="transmembrane region" description="Helical" evidence="9">
    <location>
        <begin position="249"/>
        <end position="272"/>
    </location>
</feature>
<dbReference type="AlphaFoldDB" id="A0A372ISX4"/>
<keyword evidence="11" id="KW-1185">Reference proteome</keyword>
<dbReference type="Proteomes" id="UP000264702">
    <property type="component" value="Unassembled WGS sequence"/>
</dbReference>
<keyword evidence="4" id="KW-0762">Sugar transport</keyword>
<feature type="transmembrane region" description="Helical" evidence="9">
    <location>
        <begin position="126"/>
        <end position="150"/>
    </location>
</feature>
<keyword evidence="8 9" id="KW-0472">Membrane</keyword>
<name>A0A372ISX4_9BACT</name>
<dbReference type="OrthoDB" id="5241629at2"/>
<dbReference type="GO" id="GO:0015153">
    <property type="term" value="F:rhamnose transmembrane transporter activity"/>
    <property type="evidence" value="ECO:0007669"/>
    <property type="project" value="InterPro"/>
</dbReference>
<accession>A0A372ISX4</accession>
<feature type="transmembrane region" description="Helical" evidence="9">
    <location>
        <begin position="171"/>
        <end position="195"/>
    </location>
</feature>
<sequence>MSSSLTGILLALLGGVCVGNCMLPLRRIRKWPWECTWLVFSLVSLVVVPWLIAVLVIPGWPGLYLSLAPAVWLPSFLLGFGWGIAQVLFGISVVRLGMSLAFTIIIGLGTIFGTLVPLVALHRSQLFSGSSGILIAGCALMVFGVMLSGIAGRLREQRAASPASASQADTAYLTGLGIAILSGVLSSMLNLSLAFGEPIAQASVHGGAAASNAAFAVWPVALLGGLIPNLAYTLWLLSRNRTWKFLSHTWQDASLSLLMGLLWIGAVAIYGVSTRYLGTLGDSAGWAIFQIVMVVTANVAGLVSGEWKQAPRRSLVVLACGVLVLVFATVTTAFSTR</sequence>
<keyword evidence="6" id="KW-0769">Symport</keyword>
<feature type="transmembrane region" description="Helical" evidence="9">
    <location>
        <begin position="315"/>
        <end position="334"/>
    </location>
</feature>
<evidence type="ECO:0000256" key="6">
    <source>
        <dbReference type="ARBA" id="ARBA00022847"/>
    </source>
</evidence>
<feature type="transmembrane region" description="Helical" evidence="9">
    <location>
        <begin position="215"/>
        <end position="237"/>
    </location>
</feature>
<dbReference type="RefSeq" id="WP_117298638.1">
    <property type="nucleotide sequence ID" value="NZ_QVQT02000002.1"/>
</dbReference>
<evidence type="ECO:0000256" key="3">
    <source>
        <dbReference type="ARBA" id="ARBA00022519"/>
    </source>
</evidence>
<comment type="caution">
    <text evidence="10">The sequence shown here is derived from an EMBL/GenBank/DDBJ whole genome shotgun (WGS) entry which is preliminary data.</text>
</comment>
<keyword evidence="2" id="KW-1003">Cell membrane</keyword>
<dbReference type="InterPro" id="IPR004673">
    <property type="entry name" value="L-rhamnose-proton_sym_RhaT"/>
</dbReference>